<dbReference type="EMBL" id="CP097332">
    <property type="protein sequence ID" value="UQX89203.1"/>
    <property type="molecule type" value="Genomic_DNA"/>
</dbReference>
<keyword evidence="4" id="KW-1185">Reference proteome</keyword>
<dbReference type="Proteomes" id="UP001056336">
    <property type="component" value="Chromosome"/>
</dbReference>
<proteinExistence type="predicted"/>
<name>A0ABY4R0T6_9ACTN</name>
<gene>
    <name evidence="3" type="ORF">M6D93_04160</name>
</gene>
<evidence type="ECO:0000313" key="3">
    <source>
        <dbReference type="EMBL" id="UQX89203.1"/>
    </source>
</evidence>
<evidence type="ECO:0000259" key="2">
    <source>
        <dbReference type="Pfam" id="PF13456"/>
    </source>
</evidence>
<dbReference type="InterPro" id="IPR036397">
    <property type="entry name" value="RNaseH_sf"/>
</dbReference>
<reference evidence="3" key="1">
    <citation type="journal article" date="2018" name="Int. J. Syst. Evol. Microbiol.">
        <title>Jatrophihabitans telluris sp. nov., isolated from sediment soil of lava forest wetlands and the emended description of the genus Jatrophihabitans.</title>
        <authorList>
            <person name="Lee K.C."/>
            <person name="Suh M.K."/>
            <person name="Eom M.K."/>
            <person name="Kim K.K."/>
            <person name="Kim J.S."/>
            <person name="Kim D.S."/>
            <person name="Ko S.H."/>
            <person name="Shin Y.K."/>
            <person name="Lee J.S."/>
        </authorList>
    </citation>
    <scope>NUCLEOTIDE SEQUENCE</scope>
    <source>
        <strain evidence="3">N237</strain>
    </source>
</reference>
<dbReference type="InterPro" id="IPR002156">
    <property type="entry name" value="RNaseH_domain"/>
</dbReference>
<dbReference type="Pfam" id="PF13456">
    <property type="entry name" value="RVT_3"/>
    <property type="match status" value="1"/>
</dbReference>
<reference evidence="3" key="2">
    <citation type="submission" date="2022-05" db="EMBL/GenBank/DDBJ databases">
        <authorList>
            <person name="Kim J.-S."/>
            <person name="Lee K."/>
            <person name="Suh M."/>
            <person name="Eom M."/>
            <person name="Kim J.-S."/>
            <person name="Kim D.-S."/>
            <person name="Ko S.-H."/>
            <person name="Shin Y."/>
            <person name="Lee J.-S."/>
        </authorList>
    </citation>
    <scope>NUCLEOTIDE SEQUENCE</scope>
    <source>
        <strain evidence="3">N237</strain>
    </source>
</reference>
<organism evidence="3 4">
    <name type="scientific">Jatrophihabitans telluris</name>
    <dbReference type="NCBI Taxonomy" id="2038343"/>
    <lineage>
        <taxon>Bacteria</taxon>
        <taxon>Bacillati</taxon>
        <taxon>Actinomycetota</taxon>
        <taxon>Actinomycetes</taxon>
        <taxon>Jatrophihabitantales</taxon>
        <taxon>Jatrophihabitantaceae</taxon>
        <taxon>Jatrophihabitans</taxon>
    </lineage>
</organism>
<accession>A0ABY4R0T6</accession>
<dbReference type="Gene3D" id="3.30.420.10">
    <property type="entry name" value="Ribonuclease H-like superfamily/Ribonuclease H"/>
    <property type="match status" value="1"/>
</dbReference>
<evidence type="ECO:0000256" key="1">
    <source>
        <dbReference type="SAM" id="MobiDB-lite"/>
    </source>
</evidence>
<protein>
    <submittedName>
        <fullName evidence="3">Reverse transcriptase-like protein</fullName>
    </submittedName>
</protein>
<dbReference type="RefSeq" id="WP_249773099.1">
    <property type="nucleotide sequence ID" value="NZ_CP097332.1"/>
</dbReference>
<feature type="region of interest" description="Disordered" evidence="1">
    <location>
        <begin position="125"/>
        <end position="153"/>
    </location>
</feature>
<feature type="region of interest" description="Disordered" evidence="1">
    <location>
        <begin position="243"/>
        <end position="269"/>
    </location>
</feature>
<sequence length="269" mass="28448">MTSLHISGHRTVHDQSAGYAYVLSDDGTVIGEHSRYHRGSSFPGLAEYRALEEGILSALAGGYYQLDVFSSSALLVDQMQGRRAVRGPSYQTAAGRIDFLSRQLGYIGYTLIPGNENLAAPAAKAAHLAGPGEPSGRSRLDGSNGRTGELHNDSSRVEKRFVDTETVIVRQQTPSVGPHSSKVERTGRLAARKGLARFAARHVVGQLILTSYTDLASIWDDGLSVDLLISAIDSHPTAWARGLGSSQAPGGASSAPADVAPTSPVRTAQ</sequence>
<feature type="compositionally biased region" description="Low complexity" evidence="1">
    <location>
        <begin position="243"/>
        <end position="257"/>
    </location>
</feature>
<feature type="domain" description="RNase H type-1" evidence="2">
    <location>
        <begin position="13"/>
        <end position="121"/>
    </location>
</feature>
<evidence type="ECO:0000313" key="4">
    <source>
        <dbReference type="Proteomes" id="UP001056336"/>
    </source>
</evidence>